<protein>
    <recommendedName>
        <fullName evidence="2">Peptidase S55 domain-containing protein</fullName>
    </recommendedName>
</protein>
<reference evidence="4" key="1">
    <citation type="journal article" date="2019" name="Int. J. Syst. Evol. Microbiol.">
        <title>The Global Catalogue of Microorganisms (GCM) 10K type strain sequencing project: providing services to taxonomists for standard genome sequencing and annotation.</title>
        <authorList>
            <consortium name="The Broad Institute Genomics Platform"/>
            <consortium name="The Broad Institute Genome Sequencing Center for Infectious Disease"/>
            <person name="Wu L."/>
            <person name="Ma J."/>
        </authorList>
    </citation>
    <scope>NUCLEOTIDE SEQUENCE [LARGE SCALE GENOMIC DNA]</scope>
    <source>
        <strain evidence="4">JCM 16953</strain>
    </source>
</reference>
<dbReference type="InterPro" id="IPR008763">
    <property type="entry name" value="Peptidase_S55"/>
</dbReference>
<dbReference type="Proteomes" id="UP001501821">
    <property type="component" value="Unassembled WGS sequence"/>
</dbReference>
<organism evidence="3 4">
    <name type="scientific">Nocardioides panacisoli</name>
    <dbReference type="NCBI Taxonomy" id="627624"/>
    <lineage>
        <taxon>Bacteria</taxon>
        <taxon>Bacillati</taxon>
        <taxon>Actinomycetota</taxon>
        <taxon>Actinomycetes</taxon>
        <taxon>Propionibacteriales</taxon>
        <taxon>Nocardioidaceae</taxon>
        <taxon>Nocardioides</taxon>
    </lineage>
</organism>
<feature type="domain" description="Peptidase S55" evidence="2">
    <location>
        <begin position="1"/>
        <end position="169"/>
    </location>
</feature>
<evidence type="ECO:0000256" key="1">
    <source>
        <dbReference type="SAM" id="SignalP"/>
    </source>
</evidence>
<keyword evidence="4" id="KW-1185">Reference proteome</keyword>
<accession>A0ABP7IQR6</accession>
<proteinExistence type="predicted"/>
<dbReference type="RefSeq" id="WP_344776302.1">
    <property type="nucleotide sequence ID" value="NZ_BAABAH010000009.1"/>
</dbReference>
<name>A0ABP7IQR6_9ACTN</name>
<dbReference type="PROSITE" id="PS51494">
    <property type="entry name" value="SPOIVB"/>
    <property type="match status" value="1"/>
</dbReference>
<keyword evidence="1" id="KW-0732">Signal</keyword>
<comment type="caution">
    <text evidence="3">The sequence shown here is derived from an EMBL/GenBank/DDBJ whole genome shotgun (WGS) entry which is preliminary data.</text>
</comment>
<dbReference type="EMBL" id="BAABAH010000009">
    <property type="protein sequence ID" value="GAA3824349.1"/>
    <property type="molecule type" value="Genomic_DNA"/>
</dbReference>
<feature type="chain" id="PRO_5046257685" description="Peptidase S55 domain-containing protein" evidence="1">
    <location>
        <begin position="41"/>
        <end position="605"/>
    </location>
</feature>
<evidence type="ECO:0000313" key="3">
    <source>
        <dbReference type="EMBL" id="GAA3824349.1"/>
    </source>
</evidence>
<dbReference type="InterPro" id="IPR009003">
    <property type="entry name" value="Peptidase_S1_PA"/>
</dbReference>
<sequence>MSASPFARRGARSTAFAAVVGLSASLGLIAPGLAGSPAHAAAPTLPLADCPTATPIGSIAADQPVTGYTVSKGTTPEQFTGTVLGVLHDGIGPGHDMIMMELTSPAIDKVGGIWQGMSGSPVYADDGTLIGAVAYGLAYGATPIAGITPYEYMDDYLGSATFAGKVDVGPKAAEKLAATGEVTSRQAQQGFSELAIPRTMSGVRANRLDAGKNRAYLVKGQGVRAGAAADASVAGPDTLVAGGSIAAVQSAGDVTFGGVGTITAICNGRVVAFGHPMAALGDTSYGLGAADVITVQPDPLGVPYKLSNIGDIAGTIDSDRLEGIAGDLGDIPSSASVTSTLSYHGDSRTGETDVYEPDVLPDIAFYEQLGNHDSVIDHYTTGSESQTWVIEGTDENGQPFTINYGDRYQSSYDIAVEGSYPLADTLYALTQAGAKVTSVTSTADVSDDDSVYRVKRIEQKVDGSWVNVTNRKAKVASGDTLKLRALVVKGETSQYIGYSVDIPKKVSGGSGYVEMFGGGSEYLDVYGLHSTADVIQALQDDISNDSVGADVKIRAKGGRFTDAFESAPLDLVVDGHKFVNVVVDGGKSGGSAGGCGRVASRGCRS</sequence>
<dbReference type="Pfam" id="PF05580">
    <property type="entry name" value="Peptidase_S55"/>
    <property type="match status" value="1"/>
</dbReference>
<dbReference type="SUPFAM" id="SSF50494">
    <property type="entry name" value="Trypsin-like serine proteases"/>
    <property type="match status" value="1"/>
</dbReference>
<gene>
    <name evidence="3" type="ORF">GCM10022242_27220</name>
</gene>
<feature type="signal peptide" evidence="1">
    <location>
        <begin position="1"/>
        <end position="40"/>
    </location>
</feature>
<evidence type="ECO:0000313" key="4">
    <source>
        <dbReference type="Proteomes" id="UP001501821"/>
    </source>
</evidence>
<evidence type="ECO:0000259" key="2">
    <source>
        <dbReference type="PROSITE" id="PS51494"/>
    </source>
</evidence>